<sequence length="101" mass="11428">MRITITTRMVCLPVFDGTDEYDMNDQLYAVVDRIKRRHGSTISKIRLWKTKVEPTTILRDPLQPLSSIFGGGEKGMESSAAHCIYYDFSPEEGECAILNAK</sequence>
<dbReference type="GeneID" id="92511799"/>
<organism evidence="1 2">
    <name type="scientific">Leishmania martiniquensis</name>
    <dbReference type="NCBI Taxonomy" id="1580590"/>
    <lineage>
        <taxon>Eukaryota</taxon>
        <taxon>Discoba</taxon>
        <taxon>Euglenozoa</taxon>
        <taxon>Kinetoplastea</taxon>
        <taxon>Metakinetoplastina</taxon>
        <taxon>Trypanosomatida</taxon>
        <taxon>Trypanosomatidae</taxon>
        <taxon>Leishmaniinae</taxon>
        <taxon>Leishmania</taxon>
    </lineage>
</organism>
<protein>
    <submittedName>
        <fullName evidence="1">Uncharacterized protein</fullName>
    </submittedName>
</protein>
<dbReference type="EMBL" id="JAFEUZ010000032">
    <property type="protein sequence ID" value="KAG5470443.1"/>
    <property type="molecule type" value="Genomic_DNA"/>
</dbReference>
<dbReference type="KEGG" id="lmat:92511799"/>
<gene>
    <name evidence="1" type="ORF">LSCM1_01687</name>
</gene>
<reference evidence="1 2" key="1">
    <citation type="submission" date="2021-03" db="EMBL/GenBank/DDBJ databases">
        <title>Leishmania (Mundinia) martiniquensis Genome sequencing and assembly.</title>
        <authorList>
            <person name="Almutairi H."/>
            <person name="Gatherer D."/>
        </authorList>
    </citation>
    <scope>NUCLEOTIDE SEQUENCE [LARGE SCALE GENOMIC DNA]</scope>
    <source>
        <strain evidence="1">LSCM1</strain>
    </source>
</reference>
<keyword evidence="2" id="KW-1185">Reference proteome</keyword>
<evidence type="ECO:0000313" key="1">
    <source>
        <dbReference type="EMBL" id="KAG5470443.1"/>
    </source>
</evidence>
<comment type="caution">
    <text evidence="1">The sequence shown here is derived from an EMBL/GenBank/DDBJ whole genome shotgun (WGS) entry which is preliminary data.</text>
</comment>
<accession>A0A836H5K7</accession>
<dbReference type="Proteomes" id="UP000673552">
    <property type="component" value="Chromosome 32"/>
</dbReference>
<name>A0A836H5K7_9TRYP</name>
<dbReference type="RefSeq" id="XP_067175836.1">
    <property type="nucleotide sequence ID" value="XM_067319287.1"/>
</dbReference>
<dbReference type="OrthoDB" id="275969at2759"/>
<evidence type="ECO:0000313" key="2">
    <source>
        <dbReference type="Proteomes" id="UP000673552"/>
    </source>
</evidence>
<proteinExistence type="predicted"/>
<dbReference type="AlphaFoldDB" id="A0A836H5K7"/>